<evidence type="ECO:0000313" key="2">
    <source>
        <dbReference type="Proteomes" id="UP001231649"/>
    </source>
</evidence>
<sequence>MKFLENKICLWNIQILNTQEIEVSHEEHCEKMFQAYVNILKCYEMYKACSRQLILYYIFEAFIHPLLYVQEDIDMWKIQENIMNRINAATIILYLWPMKNLALHTMLSYQCEKFYIAIQNVQDTCAIILKTTCSDHKKKLCKNTLFYTFEVFIHPLFFVQEAINLWKTEGNSLENKLASLFYIYIWQIKNLLLQTTLIYQCEKFYGAVQCVQDTCSIKLKTSISGNSKCFNTTHIHMADEEFFFANNVELSMRAILLSCTNCSGYLRNCFEDHLLRS</sequence>
<reference evidence="1" key="1">
    <citation type="submission" date="2023-03" db="EMBL/GenBank/DDBJ databases">
        <title>Chromosome-level genomes of two armyworms, Mythimna separata and Mythimna loreyi, provide insights into the biosynthesis and reception of sex pheromones.</title>
        <authorList>
            <person name="Zhao H."/>
        </authorList>
    </citation>
    <scope>NUCLEOTIDE SEQUENCE</scope>
    <source>
        <strain evidence="1">BeijingLab</strain>
    </source>
</reference>
<dbReference type="EMBL" id="CM056799">
    <property type="protein sequence ID" value="KAJ8710873.1"/>
    <property type="molecule type" value="Genomic_DNA"/>
</dbReference>
<name>A0ACC2QAX8_9NEOP</name>
<accession>A0ACC2QAX8</accession>
<proteinExistence type="predicted"/>
<keyword evidence="2" id="KW-1185">Reference proteome</keyword>
<organism evidence="1 2">
    <name type="scientific">Mythimna loreyi</name>
    <dbReference type="NCBI Taxonomy" id="667449"/>
    <lineage>
        <taxon>Eukaryota</taxon>
        <taxon>Metazoa</taxon>
        <taxon>Ecdysozoa</taxon>
        <taxon>Arthropoda</taxon>
        <taxon>Hexapoda</taxon>
        <taxon>Insecta</taxon>
        <taxon>Pterygota</taxon>
        <taxon>Neoptera</taxon>
        <taxon>Endopterygota</taxon>
        <taxon>Lepidoptera</taxon>
        <taxon>Glossata</taxon>
        <taxon>Ditrysia</taxon>
        <taxon>Noctuoidea</taxon>
        <taxon>Noctuidae</taxon>
        <taxon>Noctuinae</taxon>
        <taxon>Hadenini</taxon>
        <taxon>Mythimna</taxon>
    </lineage>
</organism>
<evidence type="ECO:0000313" key="1">
    <source>
        <dbReference type="EMBL" id="KAJ8710873.1"/>
    </source>
</evidence>
<dbReference type="Proteomes" id="UP001231649">
    <property type="component" value="Chromosome 23"/>
</dbReference>
<comment type="caution">
    <text evidence="1">The sequence shown here is derived from an EMBL/GenBank/DDBJ whole genome shotgun (WGS) entry which is preliminary data.</text>
</comment>
<gene>
    <name evidence="1" type="ORF">PYW08_009388</name>
</gene>
<protein>
    <submittedName>
        <fullName evidence="1">Uncharacterized protein</fullName>
    </submittedName>
</protein>